<organism evidence="2 3">
    <name type="scientific">Adhaeribacter aerolatus</name>
    <dbReference type="NCBI Taxonomy" id="670289"/>
    <lineage>
        <taxon>Bacteria</taxon>
        <taxon>Pseudomonadati</taxon>
        <taxon>Bacteroidota</taxon>
        <taxon>Cytophagia</taxon>
        <taxon>Cytophagales</taxon>
        <taxon>Hymenobacteraceae</taxon>
        <taxon>Adhaeribacter</taxon>
    </lineage>
</organism>
<feature type="domain" description="FlgD/Vpr Ig-like" evidence="1">
    <location>
        <begin position="867"/>
        <end position="922"/>
    </location>
</feature>
<dbReference type="GO" id="GO:0010411">
    <property type="term" value="P:xyloglucan metabolic process"/>
    <property type="evidence" value="ECO:0007669"/>
    <property type="project" value="TreeGrafter"/>
</dbReference>
<dbReference type="SUPFAM" id="SSF110296">
    <property type="entry name" value="Oligoxyloglucan reducing end-specific cellobiohydrolase"/>
    <property type="match status" value="1"/>
</dbReference>
<gene>
    <name evidence="2" type="ORF">AAE02nite_27410</name>
</gene>
<dbReference type="AlphaFoldDB" id="A0A512AZX3"/>
<dbReference type="Pfam" id="PF13860">
    <property type="entry name" value="FlgD_ig"/>
    <property type="match status" value="1"/>
</dbReference>
<dbReference type="NCBIfam" id="TIGR04183">
    <property type="entry name" value="Por_Secre_tail"/>
    <property type="match status" value="1"/>
</dbReference>
<dbReference type="EMBL" id="BJYS01000020">
    <property type="protein sequence ID" value="GEO05077.1"/>
    <property type="molecule type" value="Genomic_DNA"/>
</dbReference>
<dbReference type="InterPro" id="IPR025965">
    <property type="entry name" value="FlgD/Vpr_Ig-like"/>
</dbReference>
<comment type="caution">
    <text evidence="2">The sequence shown here is derived from an EMBL/GenBank/DDBJ whole genome shotgun (WGS) entry which is preliminary data.</text>
</comment>
<dbReference type="InterPro" id="IPR036278">
    <property type="entry name" value="Sialidase_sf"/>
</dbReference>
<dbReference type="PANTHER" id="PTHR43739">
    <property type="entry name" value="XYLOGLUCANASE (EUROFUNG)"/>
    <property type="match status" value="1"/>
</dbReference>
<dbReference type="SUPFAM" id="SSF50939">
    <property type="entry name" value="Sialidases"/>
    <property type="match status" value="1"/>
</dbReference>
<evidence type="ECO:0000313" key="3">
    <source>
        <dbReference type="Proteomes" id="UP000321532"/>
    </source>
</evidence>
<proteinExistence type="predicted"/>
<protein>
    <recommendedName>
        <fullName evidence="1">FlgD/Vpr Ig-like domain-containing protein</fullName>
    </recommendedName>
</protein>
<dbReference type="Proteomes" id="UP000321532">
    <property type="component" value="Unassembled WGS sequence"/>
</dbReference>
<dbReference type="Gene3D" id="2.130.10.10">
    <property type="entry name" value="YVTN repeat-like/Quinoprotein amine dehydrogenase"/>
    <property type="match status" value="4"/>
</dbReference>
<dbReference type="InterPro" id="IPR052025">
    <property type="entry name" value="Xyloglucanase_GH74"/>
</dbReference>
<dbReference type="InterPro" id="IPR015943">
    <property type="entry name" value="WD40/YVTN_repeat-like_dom_sf"/>
</dbReference>
<sequence length="934" mass="101453">MPGRSTASKKDLQAAVMAMKKIRKKLKSSIRTPEDPQARYEFQVKRLRDPKTGRIPDNIRQKELIFSASIPTAQVINLNKYGRNARGMVQDWDSRGPYNLGGRTRALAIDVANENIILAGGVSGGMWRSANNGSTWTKTTDPAIIQSVTTVDQDRRAGKTNIWYYGTGELEGNSASVTGAPYRGNGIYKSTNNGLTWTALPATVTSDVSTFNNIFQWVWRVRTNPANTTHDEVLAATIGGIQRSVNGGNTWANVLGTGNVAQANNQTRYTDIEIAPNGVMYATLSQATNTGTGSASRRGIYRSTDGVNWADITPDNWPQVYRRVVLDIAPSNPNVVYFLADTPGSGRFDTNLWKYTYVSGNGSGAGGVWENRSANVPAFGGLVGNYDHQDSYNMMVEVRPDNPNIVFIGGTNLYRSTDGFATRNNIKWVGGYTLQNTAAMYPAHHPDQHALAFYPSNPARVVSAHDGGLSRTQNSMATDTVRWESLNRGYLTTQFTSVAMDLDNRDEFVMGGMQDNGTFAADEADPKSEWYSLLTGDGAYGAAVANSLIVSAQNGFIYRYAFTNTGQFQGYARIDPRGGTGYIFVNPYVIDPNNQYVMYLPAGDSLWRNNNIEAIPVGTGDNFEEQQTTNWKIISNTNTDEDISAIAVSKTPANIVYFGTSGGKLYKLTNALASDNPPRTEITGTNFPADGYINCIAVDPTNANHAVVVFSNYNVMSLFATTDGGTSWTAVGGNLEQNTDGTGNGPSVRWATILPSIRGDTKYFVGTSTGLYASPALSDNNTIWVKEGGATIGNAPVEMVISRATDNTVLVGTHGNGVYSLKYTAAITLPDPEENGNFTVKQNKPNPFGRDRPGSSTITTILYTLIKSGQVSVKVYDLAGRVVANLVDANQPAGDYRVTWNGISQRGDYLANGIYIYSVQVDKEQISKQMLLLR</sequence>
<dbReference type="CDD" id="cd15482">
    <property type="entry name" value="Sialidase_non-viral"/>
    <property type="match status" value="1"/>
</dbReference>
<keyword evidence="3" id="KW-1185">Reference proteome</keyword>
<name>A0A512AZX3_9BACT</name>
<reference evidence="2 3" key="1">
    <citation type="submission" date="2019-07" db="EMBL/GenBank/DDBJ databases">
        <title>Whole genome shotgun sequence of Adhaeribacter aerolatus NBRC 106133.</title>
        <authorList>
            <person name="Hosoyama A."/>
            <person name="Uohara A."/>
            <person name="Ohji S."/>
            <person name="Ichikawa N."/>
        </authorList>
    </citation>
    <scope>NUCLEOTIDE SEQUENCE [LARGE SCALE GENOMIC DNA]</scope>
    <source>
        <strain evidence="2 3">NBRC 106133</strain>
    </source>
</reference>
<evidence type="ECO:0000313" key="2">
    <source>
        <dbReference type="EMBL" id="GEO05077.1"/>
    </source>
</evidence>
<dbReference type="PANTHER" id="PTHR43739:SF5">
    <property type="entry name" value="EXO-ALPHA-SIALIDASE"/>
    <property type="match status" value="1"/>
</dbReference>
<accession>A0A512AZX3</accession>
<dbReference type="InterPro" id="IPR026444">
    <property type="entry name" value="Secre_tail"/>
</dbReference>
<dbReference type="Gene3D" id="2.60.40.4070">
    <property type="match status" value="1"/>
</dbReference>
<evidence type="ECO:0000259" key="1">
    <source>
        <dbReference type="Pfam" id="PF13860"/>
    </source>
</evidence>